<dbReference type="KEGG" id="gai:IMCC3135_00045"/>
<evidence type="ECO:0000313" key="12">
    <source>
        <dbReference type="Proteomes" id="UP000250079"/>
    </source>
</evidence>
<dbReference type="CDD" id="cd06578">
    <property type="entry name" value="HemD"/>
    <property type="match status" value="1"/>
</dbReference>
<evidence type="ECO:0000256" key="9">
    <source>
        <dbReference type="RuleBase" id="RU366031"/>
    </source>
</evidence>
<dbReference type="InterPro" id="IPR036108">
    <property type="entry name" value="4pyrrol_syn_uPrphyn_synt_sf"/>
</dbReference>
<dbReference type="PANTHER" id="PTHR38042">
    <property type="entry name" value="UROPORPHYRINOGEN-III SYNTHASE, CHLOROPLASTIC"/>
    <property type="match status" value="1"/>
</dbReference>
<gene>
    <name evidence="11" type="primary">hemD</name>
    <name evidence="11" type="ORF">IMCC3135_00045</name>
</gene>
<keyword evidence="5 9" id="KW-0627">Porphyrin biosynthesis</keyword>
<dbReference type="InterPro" id="IPR003754">
    <property type="entry name" value="4pyrrol_synth_uPrphyn_synth"/>
</dbReference>
<organism evidence="11 12">
    <name type="scientific">Granulosicoccus antarcticus IMCC3135</name>
    <dbReference type="NCBI Taxonomy" id="1192854"/>
    <lineage>
        <taxon>Bacteria</taxon>
        <taxon>Pseudomonadati</taxon>
        <taxon>Pseudomonadota</taxon>
        <taxon>Gammaproteobacteria</taxon>
        <taxon>Chromatiales</taxon>
        <taxon>Granulosicoccaceae</taxon>
        <taxon>Granulosicoccus</taxon>
    </lineage>
</organism>
<dbReference type="EMBL" id="CP018632">
    <property type="protein sequence ID" value="ASJ70140.1"/>
    <property type="molecule type" value="Genomic_DNA"/>
</dbReference>
<dbReference type="UniPathway" id="UPA00251">
    <property type="reaction ID" value="UER00320"/>
</dbReference>
<keyword evidence="12" id="KW-1185">Reference proteome</keyword>
<dbReference type="GO" id="GO:0006780">
    <property type="term" value="P:uroporphyrinogen III biosynthetic process"/>
    <property type="evidence" value="ECO:0007669"/>
    <property type="project" value="UniProtKB-UniRule"/>
</dbReference>
<dbReference type="InterPro" id="IPR039793">
    <property type="entry name" value="UROS/Hem4"/>
</dbReference>
<evidence type="ECO:0000259" key="10">
    <source>
        <dbReference type="Pfam" id="PF02602"/>
    </source>
</evidence>
<dbReference type="GO" id="GO:0004852">
    <property type="term" value="F:uroporphyrinogen-III synthase activity"/>
    <property type="evidence" value="ECO:0007669"/>
    <property type="project" value="UniProtKB-UniRule"/>
</dbReference>
<dbReference type="Pfam" id="PF02602">
    <property type="entry name" value="HEM4"/>
    <property type="match status" value="1"/>
</dbReference>
<evidence type="ECO:0000256" key="3">
    <source>
        <dbReference type="ARBA" id="ARBA00013109"/>
    </source>
</evidence>
<accession>A0A2Z2NMP3</accession>
<dbReference type="EC" id="4.2.1.75" evidence="3 9"/>
<reference evidence="11 12" key="1">
    <citation type="submission" date="2016-12" db="EMBL/GenBank/DDBJ databases">
        <authorList>
            <person name="Song W.-J."/>
            <person name="Kurnit D.M."/>
        </authorList>
    </citation>
    <scope>NUCLEOTIDE SEQUENCE [LARGE SCALE GENOMIC DNA]</scope>
    <source>
        <strain evidence="11 12">IMCC3135</strain>
    </source>
</reference>
<sequence length="248" mass="27093">MFSSSPHILNTRPTGQHHAFSHKLQALGFTVSHLPCLSIASLPGTPLQDDPQVRFDIVLFTSANAVNFAHAQRPLPWDGVAIHAIGAATARALQTLNQPLALIPQAPFNSEAYLAQLSHHLPARLLLIKGQGGRDLISSQLRTSGWQVSEMDLYRREIPSKNMHLIATILDKKPLDLISVTSNESLDNLVILTGQHLPGVLQLPLVVNSQRAIEKAKLFGFSKDPIVACPPGDEGQITAIQQFFRLHS</sequence>
<evidence type="ECO:0000256" key="2">
    <source>
        <dbReference type="ARBA" id="ARBA00008133"/>
    </source>
</evidence>
<comment type="catalytic activity">
    <reaction evidence="8 9">
        <text>hydroxymethylbilane = uroporphyrinogen III + H2O</text>
        <dbReference type="Rhea" id="RHEA:18965"/>
        <dbReference type="ChEBI" id="CHEBI:15377"/>
        <dbReference type="ChEBI" id="CHEBI:57308"/>
        <dbReference type="ChEBI" id="CHEBI:57845"/>
        <dbReference type="EC" id="4.2.1.75"/>
    </reaction>
</comment>
<proteinExistence type="inferred from homology"/>
<evidence type="ECO:0000313" key="11">
    <source>
        <dbReference type="EMBL" id="ASJ70140.1"/>
    </source>
</evidence>
<feature type="domain" description="Tetrapyrrole biosynthesis uroporphyrinogen III synthase" evidence="10">
    <location>
        <begin position="20"/>
        <end position="224"/>
    </location>
</feature>
<dbReference type="PANTHER" id="PTHR38042:SF1">
    <property type="entry name" value="UROPORPHYRINOGEN-III SYNTHASE, CHLOROPLASTIC"/>
    <property type="match status" value="1"/>
</dbReference>
<comment type="pathway">
    <text evidence="1 9">Porphyrin-containing compound metabolism; protoporphyrin-IX biosynthesis; coproporphyrinogen-III from 5-aminolevulinate: step 3/4.</text>
</comment>
<evidence type="ECO:0000256" key="5">
    <source>
        <dbReference type="ARBA" id="ARBA00023244"/>
    </source>
</evidence>
<evidence type="ECO:0000256" key="1">
    <source>
        <dbReference type="ARBA" id="ARBA00004772"/>
    </source>
</evidence>
<dbReference type="AlphaFoldDB" id="A0A2Z2NMP3"/>
<dbReference type="Gene3D" id="3.40.50.10090">
    <property type="match status" value="2"/>
</dbReference>
<evidence type="ECO:0000256" key="6">
    <source>
        <dbReference type="ARBA" id="ARBA00037589"/>
    </source>
</evidence>
<dbReference type="GO" id="GO:0006782">
    <property type="term" value="P:protoporphyrinogen IX biosynthetic process"/>
    <property type="evidence" value="ECO:0007669"/>
    <property type="project" value="UniProtKB-UniRule"/>
</dbReference>
<dbReference type="RefSeq" id="WP_088915708.1">
    <property type="nucleotide sequence ID" value="NZ_CP018632.1"/>
</dbReference>
<evidence type="ECO:0000256" key="7">
    <source>
        <dbReference type="ARBA" id="ARBA00040167"/>
    </source>
</evidence>
<protein>
    <recommendedName>
        <fullName evidence="7 9">Uroporphyrinogen-III synthase</fullName>
        <ecNumber evidence="3 9">4.2.1.75</ecNumber>
    </recommendedName>
</protein>
<dbReference type="Proteomes" id="UP000250079">
    <property type="component" value="Chromosome"/>
</dbReference>
<evidence type="ECO:0000256" key="8">
    <source>
        <dbReference type="ARBA" id="ARBA00048617"/>
    </source>
</evidence>
<keyword evidence="4 9" id="KW-0456">Lyase</keyword>
<comment type="similarity">
    <text evidence="2 9">Belongs to the uroporphyrinogen-III synthase family.</text>
</comment>
<dbReference type="SUPFAM" id="SSF69618">
    <property type="entry name" value="HemD-like"/>
    <property type="match status" value="1"/>
</dbReference>
<comment type="function">
    <text evidence="6 9">Catalyzes cyclization of the linear tetrapyrrole, hydroxymethylbilane, to the macrocyclic uroporphyrinogen III.</text>
</comment>
<dbReference type="OrthoDB" id="9787650at2"/>
<name>A0A2Z2NMP3_9GAMM</name>
<evidence type="ECO:0000256" key="4">
    <source>
        <dbReference type="ARBA" id="ARBA00023239"/>
    </source>
</evidence>